<dbReference type="Gene3D" id="3.30.1370.220">
    <property type="match status" value="1"/>
</dbReference>
<evidence type="ECO:0000259" key="2">
    <source>
        <dbReference type="Pfam" id="PF04984"/>
    </source>
</evidence>
<dbReference type="Pfam" id="PF17482">
    <property type="entry name" value="Phage_sheath_1C"/>
    <property type="match status" value="1"/>
</dbReference>
<reference evidence="4" key="1">
    <citation type="submission" date="2014-07" db="EMBL/GenBank/DDBJ databases">
        <authorList>
            <person name="Monot Marc"/>
        </authorList>
    </citation>
    <scope>NUCLEOTIDE SEQUENCE</scope>
</reference>
<proteinExistence type="inferred from homology"/>
<dbReference type="InterPro" id="IPR035089">
    <property type="entry name" value="Phage_sheath_subtilisin"/>
</dbReference>
<evidence type="ECO:0000259" key="3">
    <source>
        <dbReference type="Pfam" id="PF17482"/>
    </source>
</evidence>
<dbReference type="InterPro" id="IPR020287">
    <property type="entry name" value="Tail_sheath_C"/>
</dbReference>
<dbReference type="Gene3D" id="3.40.50.11790">
    <property type="match status" value="1"/>
</dbReference>
<evidence type="ECO:0008006" key="5">
    <source>
        <dbReference type="Google" id="ProtNLM"/>
    </source>
</evidence>
<dbReference type="AlphaFoldDB" id="A0A069APK8"/>
<name>A0A069APK8_CLODI</name>
<feature type="domain" description="Tail sheath protein subtilisin-like" evidence="2">
    <location>
        <begin position="87"/>
        <end position="223"/>
    </location>
</feature>
<gene>
    <name evidence="4" type="ORF">BN1096_840037</name>
</gene>
<accession>A0A069APK8</accession>
<evidence type="ECO:0000313" key="4">
    <source>
        <dbReference type="EMBL" id="CDS90446.1"/>
    </source>
</evidence>
<dbReference type="Pfam" id="PF04984">
    <property type="entry name" value="Phage_sheath_1"/>
    <property type="match status" value="1"/>
</dbReference>
<organism evidence="4">
    <name type="scientific">Clostridioides difficile</name>
    <name type="common">Peptoclostridium difficile</name>
    <dbReference type="NCBI Taxonomy" id="1496"/>
    <lineage>
        <taxon>Bacteria</taxon>
        <taxon>Bacillati</taxon>
        <taxon>Bacillota</taxon>
        <taxon>Clostridia</taxon>
        <taxon>Peptostreptococcales</taxon>
        <taxon>Peptostreptococcaceae</taxon>
        <taxon>Clostridioides</taxon>
    </lineage>
</organism>
<dbReference type="EMBL" id="LK932540">
    <property type="protein sequence ID" value="CDS90446.1"/>
    <property type="molecule type" value="Genomic_DNA"/>
</dbReference>
<protein>
    <recommendedName>
        <fullName evidence="5">Phage tail sheath protein</fullName>
    </recommendedName>
</protein>
<sequence>MGLPSAIIEFQRRSRTVKFRSRRGIVALILKDSTAIKKSYSIDFLTDINETEFTKENYDYIRLAFLGKPSKVIIEVINDSADSKRTLDDALKALRENKFNYLAIPWVSEDADKTKIVNWIKTSRREKEIYKAVLPSVANANEKAIINFSTAGIKVGEKAYTTAEYTTRIAGILAGISLSESCTYFVLDEVTEIEPTENPDEAVDEGKLILINNNGIRIARGVNSLVTLSKEDTEDLKKIKIVEAIDMIQDDILQTWNENYVGKVTNKYDNKVLFLSAINNYFKELQRDEVLDNSQEAYAQIDIEAHKKYLKEAGIDYSEMTEQQIKEANTGSYVFIEGNITVTDAMEDLKFKIYM</sequence>
<feature type="domain" description="Tail sheath protein C-terminal" evidence="3">
    <location>
        <begin position="231"/>
        <end position="354"/>
    </location>
</feature>
<comment type="similarity">
    <text evidence="1">Belongs to the myoviridae tail sheath protein family.</text>
</comment>
<evidence type="ECO:0000256" key="1">
    <source>
        <dbReference type="ARBA" id="ARBA00008005"/>
    </source>
</evidence>
<dbReference type="RefSeq" id="WP_021435023.1">
    <property type="nucleotide sequence ID" value="NZ_CAADAL010000019.1"/>
</dbReference>